<comment type="caution">
    <text evidence="5">The sequence shown here is derived from an EMBL/GenBank/DDBJ whole genome shotgun (WGS) entry which is preliminary data.</text>
</comment>
<gene>
    <name evidence="5" type="ORF">HETSPECPRED_010048</name>
</gene>
<dbReference type="Proteomes" id="UP000664521">
    <property type="component" value="Unassembled WGS sequence"/>
</dbReference>
<dbReference type="PANTHER" id="PTHR10039:SF14">
    <property type="entry name" value="NACHT DOMAIN-CONTAINING PROTEIN"/>
    <property type="match status" value="1"/>
</dbReference>
<feature type="repeat" description="ANK" evidence="2">
    <location>
        <begin position="1030"/>
        <end position="1065"/>
    </location>
</feature>
<dbReference type="Gene3D" id="1.25.40.20">
    <property type="entry name" value="Ankyrin repeat-containing domain"/>
    <property type="match status" value="1"/>
</dbReference>
<evidence type="ECO:0000256" key="1">
    <source>
        <dbReference type="ARBA" id="ARBA00022737"/>
    </source>
</evidence>
<keyword evidence="6" id="KW-1185">Reference proteome</keyword>
<dbReference type="InterPro" id="IPR002110">
    <property type="entry name" value="Ankyrin_rpt"/>
</dbReference>
<proteinExistence type="predicted"/>
<protein>
    <recommendedName>
        <fullName evidence="4">NACHT domain-containing protein</fullName>
    </recommendedName>
</protein>
<keyword evidence="1" id="KW-0677">Repeat</keyword>
<dbReference type="InterPro" id="IPR056884">
    <property type="entry name" value="NPHP3-like_N"/>
</dbReference>
<dbReference type="InterPro" id="IPR036770">
    <property type="entry name" value="Ankyrin_rpt-contain_sf"/>
</dbReference>
<dbReference type="OrthoDB" id="21416at2759"/>
<dbReference type="EMBL" id="CAJPDS010000089">
    <property type="protein sequence ID" value="CAF9936193.1"/>
    <property type="molecule type" value="Genomic_DNA"/>
</dbReference>
<feature type="region of interest" description="Disordered" evidence="3">
    <location>
        <begin position="1109"/>
        <end position="1129"/>
    </location>
</feature>
<name>A0A8H3GAN6_9LECA</name>
<evidence type="ECO:0000259" key="4">
    <source>
        <dbReference type="PROSITE" id="PS50837"/>
    </source>
</evidence>
<dbReference type="SUPFAM" id="SSF52540">
    <property type="entry name" value="P-loop containing nucleoside triphosphate hydrolases"/>
    <property type="match status" value="1"/>
</dbReference>
<dbReference type="Gene3D" id="3.40.50.300">
    <property type="entry name" value="P-loop containing nucleotide triphosphate hydrolases"/>
    <property type="match status" value="1"/>
</dbReference>
<dbReference type="PROSITE" id="PS50837">
    <property type="entry name" value="NACHT"/>
    <property type="match status" value="1"/>
</dbReference>
<dbReference type="PANTHER" id="PTHR10039">
    <property type="entry name" value="AMELOGENIN"/>
    <property type="match status" value="1"/>
</dbReference>
<keyword evidence="2" id="KW-0040">ANK repeat</keyword>
<evidence type="ECO:0000256" key="2">
    <source>
        <dbReference type="PROSITE-ProRule" id="PRU00023"/>
    </source>
</evidence>
<dbReference type="AlphaFoldDB" id="A0A8H3GAN6"/>
<dbReference type="Pfam" id="PF00023">
    <property type="entry name" value="Ank"/>
    <property type="match status" value="1"/>
</dbReference>
<accession>A0A8H3GAN6</accession>
<dbReference type="InterPro" id="IPR056125">
    <property type="entry name" value="DUF7708"/>
</dbReference>
<dbReference type="SUPFAM" id="SSF48403">
    <property type="entry name" value="Ankyrin repeat"/>
    <property type="match status" value="1"/>
</dbReference>
<evidence type="ECO:0000256" key="3">
    <source>
        <dbReference type="SAM" id="MobiDB-lite"/>
    </source>
</evidence>
<sequence length="1165" mass="130861">MATIPPPSPIAAAFDTARKDFLRDVPPEDVEVISKSTSIDDVYNATDEIQKKQAETRTLQNLSKIQPYLECLTQYSGVLDTIVQVKPDVLAVIWAPLKMLLIVSSTYMKSYTKVLDSMAQIGAALPQFKAYAQLFAQSHSVRRVLELFFRDILDFHLTALKFFRLKHWRVLFESLWPKYSSKFTVILNSIMYHRNLMDGEVTLAHITEAHAARVAAYERYEKDKELNESLEFQSIMASVSPHLHDSRLERIKQRCSIQAGRWLEKDSRFLEWQDHSKQSSKVLWLRGIPGAGKTFLSSIIVNKLQGNPSQHPVVFAFLSHQSYQTNVLLTTLHSFLFQLVIDDKTLRPVLSDNNENNYRKLRSSPDFVRDLLKDILVVSPTAYIVVDGLDEITETERSTLLASLLLLQKQCPTLKLLISSRAEYDISRDLGSKCEIFHVHESNTQDIADYVETRVDAWLCELDLDPGFISEIRRLTKEIASKSKGMFLYARLICDGLESLSDMDDVYNEVQNLPQGLSEAYGRILERINRGLNSSERAQAKGILEWVSCSIYPVTQNEIRLALSIANGKDPFQGRRESLLDVVRRCGPIIEAVNDYISFVHFSAKDSESGHYINQSEANMAIASTCLKYLCSDCFEPALSDQDIIGGIMRGAYVLQEYTISHWLEHVIRGLSDCKKNLSLEQVSGDIEAMIELRGNNDFERTNTGYVAHPSLNMFEAKTPEVFKALIPIHSFLQKRWNECSLADGDHWIGQDPLTVSATQLRVRQLFEAALCSTTKHEQDCAIDLAANRSESVSNLQQIELGMFGFMSGHISAIDLSHHQGEKQTIVAEQNSGNNHGDLKNFLLDAVENSDTVAISENISEVPRFAEELILKAGKSGSGQMLELLLDNCPVFSTMQRSDILAEIIYGSHVETAQILLDRGFLLDDIFKYGLRNAFSLDMLQLILPRGQKAKNFHYYCLINIAFLPSARDPEIEAKATKCLGLLQHGTYSEGELADVFKSNAVRSCSVALAKILLQSGVDVNYLGRHPTSHSNTALYIASGRRGQRAAELMRFLLESGADPSLKGKKGNAIADKPGPRNIKKWFGISWDQLVEESAKKYAASLASADEKEYGIQDDDDANRDGESNNSVSSSAFILSESDRDSFIAQLDTEDNVSISSFNWKRILN</sequence>
<feature type="domain" description="NACHT" evidence="4">
    <location>
        <begin position="281"/>
        <end position="421"/>
    </location>
</feature>
<dbReference type="Pfam" id="PF24883">
    <property type="entry name" value="NPHP3_N"/>
    <property type="match status" value="1"/>
</dbReference>
<organism evidence="5 6">
    <name type="scientific">Heterodermia speciosa</name>
    <dbReference type="NCBI Taxonomy" id="116794"/>
    <lineage>
        <taxon>Eukaryota</taxon>
        <taxon>Fungi</taxon>
        <taxon>Dikarya</taxon>
        <taxon>Ascomycota</taxon>
        <taxon>Pezizomycotina</taxon>
        <taxon>Lecanoromycetes</taxon>
        <taxon>OSLEUM clade</taxon>
        <taxon>Lecanoromycetidae</taxon>
        <taxon>Caliciales</taxon>
        <taxon>Physciaceae</taxon>
        <taxon>Heterodermia</taxon>
    </lineage>
</organism>
<dbReference type="InterPro" id="IPR027417">
    <property type="entry name" value="P-loop_NTPase"/>
</dbReference>
<evidence type="ECO:0000313" key="6">
    <source>
        <dbReference type="Proteomes" id="UP000664521"/>
    </source>
</evidence>
<dbReference type="Pfam" id="PF24809">
    <property type="entry name" value="DUF7708"/>
    <property type="match status" value="1"/>
</dbReference>
<dbReference type="InterPro" id="IPR007111">
    <property type="entry name" value="NACHT_NTPase"/>
</dbReference>
<reference evidence="5" key="1">
    <citation type="submission" date="2021-03" db="EMBL/GenBank/DDBJ databases">
        <authorList>
            <person name="Tagirdzhanova G."/>
        </authorList>
    </citation>
    <scope>NUCLEOTIDE SEQUENCE</scope>
</reference>
<dbReference type="PROSITE" id="PS50088">
    <property type="entry name" value="ANK_REPEAT"/>
    <property type="match status" value="1"/>
</dbReference>
<evidence type="ECO:0000313" key="5">
    <source>
        <dbReference type="EMBL" id="CAF9936193.1"/>
    </source>
</evidence>